<protein>
    <submittedName>
        <fullName evidence="1">Uncharacterized protein</fullName>
    </submittedName>
</protein>
<reference evidence="1 2" key="1">
    <citation type="submission" date="2013-10" db="EMBL/GenBank/DDBJ databases">
        <title>Antibiotic resistance diversity of beta-lactamase producers in the General Hospital Vienna.</title>
        <authorList>
            <person name="Barisic I."/>
            <person name="Mitteregger D."/>
            <person name="Hirschl A.M."/>
            <person name="Noehammer C."/>
            <person name="Wiesinger-Mayr H."/>
        </authorList>
    </citation>
    <scope>NUCLEOTIDE SEQUENCE [LARGE SCALE GENOMIC DNA]</scope>
    <source>
        <strain evidence="1 2">ISC11</strain>
    </source>
</reference>
<evidence type="ECO:0000313" key="1">
    <source>
        <dbReference type="EMBL" id="CDL36838.1"/>
    </source>
</evidence>
<dbReference type="AlphaFoldDB" id="A0A133LL26"/>
<dbReference type="Proteomes" id="UP000019194">
    <property type="component" value="Unassembled WGS sequence"/>
</dbReference>
<organism evidence="1 2">
    <name type="scientific">Citrobacter freundii</name>
    <dbReference type="NCBI Taxonomy" id="546"/>
    <lineage>
        <taxon>Bacteria</taxon>
        <taxon>Pseudomonadati</taxon>
        <taxon>Pseudomonadota</taxon>
        <taxon>Gammaproteobacteria</taxon>
        <taxon>Enterobacterales</taxon>
        <taxon>Enterobacteriaceae</taxon>
        <taxon>Citrobacter</taxon>
        <taxon>Citrobacter freundii complex</taxon>
    </lineage>
</organism>
<evidence type="ECO:0000313" key="2">
    <source>
        <dbReference type="Proteomes" id="UP000019194"/>
    </source>
</evidence>
<comment type="caution">
    <text evidence="1">The sequence shown here is derived from an EMBL/GenBank/DDBJ whole genome shotgun (WGS) entry which is preliminary data.</text>
</comment>
<accession>A0A133LL26</accession>
<name>A0A133LL26_CITFR</name>
<sequence length="41" mass="4673">MAVTSTSHIKIKKFVQNNNYKGHRSKHFVFDTHIQVSCAGL</sequence>
<dbReference type="EMBL" id="CBWP010000020">
    <property type="protein sequence ID" value="CDL36838.1"/>
    <property type="molecule type" value="Genomic_DNA"/>
</dbReference>
<proteinExistence type="predicted"/>